<dbReference type="STRING" id="6336.A0A0V0RZ86"/>
<evidence type="ECO:0000259" key="13">
    <source>
        <dbReference type="PROSITE" id="PS50219"/>
    </source>
</evidence>
<feature type="compositionally biased region" description="Polar residues" evidence="11">
    <location>
        <begin position="401"/>
        <end position="412"/>
    </location>
</feature>
<dbReference type="Gene3D" id="3.40.50.720">
    <property type="entry name" value="NAD(P)-binding Rossmann-like Domain"/>
    <property type="match status" value="1"/>
</dbReference>
<dbReference type="FunFam" id="1.10.510.10:FF:000031">
    <property type="entry name" value="Mitogen-activated protein kinase kinase kinase kinase"/>
    <property type="match status" value="1"/>
</dbReference>
<dbReference type="PROSITE" id="PS00107">
    <property type="entry name" value="PROTEIN_KINASE_ATP"/>
    <property type="match status" value="1"/>
</dbReference>
<dbReference type="InterPro" id="IPR000719">
    <property type="entry name" value="Prot_kinase_dom"/>
</dbReference>
<dbReference type="PANTHER" id="PTHR48012">
    <property type="entry name" value="STERILE20-LIKE KINASE, ISOFORM B-RELATED"/>
    <property type="match status" value="1"/>
</dbReference>
<dbReference type="PROSITE" id="PS50011">
    <property type="entry name" value="PROTEIN_KINASE_DOM"/>
    <property type="match status" value="1"/>
</dbReference>
<evidence type="ECO:0000313" key="15">
    <source>
        <dbReference type="Proteomes" id="UP000054630"/>
    </source>
</evidence>
<dbReference type="EMBL" id="JYDL01000055">
    <property type="protein sequence ID" value="KRX19821.1"/>
    <property type="molecule type" value="Genomic_DNA"/>
</dbReference>
<dbReference type="Gene3D" id="1.10.510.10">
    <property type="entry name" value="Transferase(Phosphotransferase) domain 1"/>
    <property type="match status" value="1"/>
</dbReference>
<evidence type="ECO:0000256" key="5">
    <source>
        <dbReference type="ARBA" id="ARBA00022553"/>
    </source>
</evidence>
<dbReference type="InterPro" id="IPR017441">
    <property type="entry name" value="Protein_kinase_ATP_BS"/>
</dbReference>
<dbReference type="EC" id="2.7.11.1" evidence="3"/>
<keyword evidence="9 10" id="KW-0067">ATP-binding</keyword>
<dbReference type="PROSITE" id="PS50219">
    <property type="entry name" value="CNH"/>
    <property type="match status" value="1"/>
</dbReference>
<evidence type="ECO:0000256" key="9">
    <source>
        <dbReference type="ARBA" id="ARBA00022840"/>
    </source>
</evidence>
<organism evidence="14 15">
    <name type="scientific">Trichinella nelsoni</name>
    <dbReference type="NCBI Taxonomy" id="6336"/>
    <lineage>
        <taxon>Eukaryota</taxon>
        <taxon>Metazoa</taxon>
        <taxon>Ecdysozoa</taxon>
        <taxon>Nematoda</taxon>
        <taxon>Enoplea</taxon>
        <taxon>Dorylaimia</taxon>
        <taxon>Trichinellida</taxon>
        <taxon>Trichinellidae</taxon>
        <taxon>Trichinella</taxon>
    </lineage>
</organism>
<keyword evidence="7 10" id="KW-0547">Nucleotide-binding</keyword>
<keyword evidence="4" id="KW-0723">Serine/threonine-protein kinase</keyword>
<accession>A0A0V0RZ86</accession>
<dbReference type="InterPro" id="IPR001180">
    <property type="entry name" value="CNH_dom"/>
</dbReference>
<feature type="region of interest" description="Disordered" evidence="11">
    <location>
        <begin position="453"/>
        <end position="490"/>
    </location>
</feature>
<evidence type="ECO:0000256" key="10">
    <source>
        <dbReference type="PROSITE-ProRule" id="PRU10141"/>
    </source>
</evidence>
<comment type="cofactor">
    <cofactor evidence="1">
        <name>Mg(2+)</name>
        <dbReference type="ChEBI" id="CHEBI:18420"/>
    </cofactor>
</comment>
<dbReference type="Proteomes" id="UP000054630">
    <property type="component" value="Unassembled WGS sequence"/>
</dbReference>
<dbReference type="Pfam" id="PF00106">
    <property type="entry name" value="adh_short"/>
    <property type="match status" value="1"/>
</dbReference>
<feature type="region of interest" description="Disordered" evidence="11">
    <location>
        <begin position="286"/>
        <end position="342"/>
    </location>
</feature>
<gene>
    <name evidence="14" type="primary">MAP4K5</name>
    <name evidence="14" type="ORF">T07_6462</name>
</gene>
<evidence type="ECO:0000256" key="1">
    <source>
        <dbReference type="ARBA" id="ARBA00001946"/>
    </source>
</evidence>
<feature type="compositionally biased region" description="Basic residues" evidence="11">
    <location>
        <begin position="474"/>
        <end position="483"/>
    </location>
</feature>
<evidence type="ECO:0000256" key="6">
    <source>
        <dbReference type="ARBA" id="ARBA00022679"/>
    </source>
</evidence>
<feature type="region of interest" description="Disordered" evidence="11">
    <location>
        <begin position="377"/>
        <end position="413"/>
    </location>
</feature>
<evidence type="ECO:0000259" key="12">
    <source>
        <dbReference type="PROSITE" id="PS50011"/>
    </source>
</evidence>
<dbReference type="Pfam" id="PF00780">
    <property type="entry name" value="CNH"/>
    <property type="match status" value="1"/>
</dbReference>
<evidence type="ECO:0000256" key="11">
    <source>
        <dbReference type="SAM" id="MobiDB-lite"/>
    </source>
</evidence>
<protein>
    <recommendedName>
        <fullName evidence="3">non-specific serine/threonine protein kinase</fullName>
        <ecNumber evidence="3">2.7.11.1</ecNumber>
    </recommendedName>
</protein>
<name>A0A0V0RZ86_9BILA</name>
<proteinExistence type="inferred from homology"/>
<dbReference type="PANTHER" id="PTHR48012:SF18">
    <property type="entry name" value="HAPPYHOUR, ISOFORM A"/>
    <property type="match status" value="1"/>
</dbReference>
<keyword evidence="5" id="KW-0597">Phosphoprotein</keyword>
<dbReference type="GO" id="GO:0005524">
    <property type="term" value="F:ATP binding"/>
    <property type="evidence" value="ECO:0007669"/>
    <property type="project" value="UniProtKB-UniRule"/>
</dbReference>
<evidence type="ECO:0000256" key="7">
    <source>
        <dbReference type="ARBA" id="ARBA00022741"/>
    </source>
</evidence>
<dbReference type="InterPro" id="IPR002347">
    <property type="entry name" value="SDR_fam"/>
</dbReference>
<sequence>MDFNRRNPSDDYELLQRVGSGTYGAVYKARHIVSGEFAAVKVIKLEPGDDFSVIQQEIVMMKECKNPNIIAYYNSYLRRDKLWIVMEYCSGGSLQDIYHMTGPLQELQIAFVCRETLKGLQYLHGMGKIHRDIKGANILLTENGDVKLADFGVAAQITATISKRRSFIGTPYWMAPEVAAVERKGGYNQLCDVWAVGITAIELAELQPPLFDLHPMRVLVLMSKPNYKPPSLRDKIRWSPAFHEFVKQSLTKNPKKRPTPEKLLTYSPFLQGKLTNRLTRDLLDRVNNSGQTSTAEVQNYELEDDEPGPSRAPKEIHSKRSSSVQPEVVNRIRPSVSTQNNCKPVPVIDSPFSVQETESISDILRRWGIVDRCSSDDRQANAARHVGRDRNKKAQIDEQQKQPTTSDSTLSNARYDEGQTLQVNGSGTPPDLLLGHTLNRLLLGDEETVQLQSCYSSSGSDSESYLPPVPPDRRRSKEHRSRANVRQSAFGLPPTPKVVMGACFSKIFNQCPLNIQCSASWIHSETKEQHILIGASEGIYSLNLNELHEATLRRVCFRPCSWMYVYKDTLMAIQGRTTHLYRHNLISLHSANLTNRLSSLPLDRLPAKILPRRLAISCRVANTKGCTRCCVALNPFHGHRFLAVALSTGILLMQWYEPLQKFLRIKLVECTMPSLIPVFEMFIPVEHQYPVVCCGVRAEPSGKHVVFDYIDLNITETSFSKPHLLNLPLLDVSAVQQLQKDVVLVAHGDKVKLVNFKGKLKSSRYAPAEFEFPFKIERIVCLSDSVLAFHKYGMQGRSFIDSKITQDIEDKSQEYRVIGSDRLIVLESHRQVDSTQSDNQNAVNLYILSGHENGIFILNNFSSSYALVAPIPTAVILLYCVRRYFFRGPRFVEAKNCAGKVYVVTGVTEPTGRLLVKALLSRGAKVYMGCKTIEDGKWIVESFVEEGFHKNKMVPLQWDASSMRICNEFIDKIMQHENVIDGIVHNDSVVNWPTFLLTEDNNEYTWQANVLVQVLLTERLMPLLEKSTSARVLLVSSRVNRLVKRFNLKKIDIDSEANYQPLNTHAESRFAQVLYAVGRARSLRNESTVTLNACNPGVTFDQMLHHLPLISALPVKYILYPLLWYISKTEEDAIQTPLYCMLSSDIEGITGCYFSDMQVKGLSDAVVNYDLQDELVAYCMLKCGFEQNSDRKWTYTPKESN</sequence>
<feature type="domain" description="Protein kinase" evidence="12">
    <location>
        <begin position="12"/>
        <end position="270"/>
    </location>
</feature>
<keyword evidence="15" id="KW-1185">Reference proteome</keyword>
<dbReference type="GO" id="GO:0005737">
    <property type="term" value="C:cytoplasm"/>
    <property type="evidence" value="ECO:0007669"/>
    <property type="project" value="TreeGrafter"/>
</dbReference>
<reference evidence="14 15" key="1">
    <citation type="submission" date="2015-01" db="EMBL/GenBank/DDBJ databases">
        <title>Evolution of Trichinella species and genotypes.</title>
        <authorList>
            <person name="Korhonen P.K."/>
            <person name="Edoardo P."/>
            <person name="Giuseppe L.R."/>
            <person name="Gasser R.B."/>
        </authorList>
    </citation>
    <scope>NUCLEOTIDE SEQUENCE [LARGE SCALE GENOMIC DNA]</scope>
    <source>
        <strain evidence="14">ISS37</strain>
    </source>
</reference>
<comment type="caution">
    <text evidence="14">The sequence shown here is derived from an EMBL/GenBank/DDBJ whole genome shotgun (WGS) entry which is preliminary data.</text>
</comment>
<keyword evidence="8 14" id="KW-0418">Kinase</keyword>
<comment type="similarity">
    <text evidence="2">Belongs to the protein kinase superfamily. STE Ser/Thr protein kinase family. STE20 subfamily.</text>
</comment>
<dbReference type="GO" id="GO:0008349">
    <property type="term" value="F:MAP kinase kinase kinase kinase activity"/>
    <property type="evidence" value="ECO:0007669"/>
    <property type="project" value="TreeGrafter"/>
</dbReference>
<dbReference type="InterPro" id="IPR011009">
    <property type="entry name" value="Kinase-like_dom_sf"/>
</dbReference>
<evidence type="ECO:0000256" key="2">
    <source>
        <dbReference type="ARBA" id="ARBA00008874"/>
    </source>
</evidence>
<feature type="domain" description="CNH" evidence="13">
    <location>
        <begin position="512"/>
        <end position="823"/>
    </location>
</feature>
<evidence type="ECO:0000256" key="8">
    <source>
        <dbReference type="ARBA" id="ARBA00022777"/>
    </source>
</evidence>
<dbReference type="CDD" id="cd06613">
    <property type="entry name" value="STKc_MAP4K3_like"/>
    <property type="match status" value="1"/>
</dbReference>
<feature type="compositionally biased region" description="Basic and acidic residues" evidence="11">
    <location>
        <begin position="386"/>
        <end position="400"/>
    </location>
</feature>
<dbReference type="InterPro" id="IPR050629">
    <property type="entry name" value="STE20/SPS1-PAK"/>
</dbReference>
<dbReference type="AlphaFoldDB" id="A0A0V0RZ86"/>
<evidence type="ECO:0000256" key="4">
    <source>
        <dbReference type="ARBA" id="ARBA00022527"/>
    </source>
</evidence>
<dbReference type="SUPFAM" id="SSF56112">
    <property type="entry name" value="Protein kinase-like (PK-like)"/>
    <property type="match status" value="1"/>
</dbReference>
<dbReference type="OrthoDB" id="8693905at2759"/>
<dbReference type="SMART" id="SM00220">
    <property type="entry name" value="S_TKc"/>
    <property type="match status" value="1"/>
</dbReference>
<dbReference type="SUPFAM" id="SSF51735">
    <property type="entry name" value="NAD(P)-binding Rossmann-fold domains"/>
    <property type="match status" value="1"/>
</dbReference>
<evidence type="ECO:0000256" key="3">
    <source>
        <dbReference type="ARBA" id="ARBA00012513"/>
    </source>
</evidence>
<evidence type="ECO:0000313" key="14">
    <source>
        <dbReference type="EMBL" id="KRX19821.1"/>
    </source>
</evidence>
<dbReference type="Pfam" id="PF00069">
    <property type="entry name" value="Pkinase"/>
    <property type="match status" value="1"/>
</dbReference>
<keyword evidence="6" id="KW-0808">Transferase</keyword>
<feature type="binding site" evidence="10">
    <location>
        <position position="41"/>
    </location>
    <ligand>
        <name>ATP</name>
        <dbReference type="ChEBI" id="CHEBI:30616"/>
    </ligand>
</feature>
<dbReference type="SMART" id="SM00036">
    <property type="entry name" value="CNH"/>
    <property type="match status" value="1"/>
</dbReference>
<dbReference type="InterPro" id="IPR036291">
    <property type="entry name" value="NAD(P)-bd_dom_sf"/>
</dbReference>
<feature type="compositionally biased region" description="Low complexity" evidence="11">
    <location>
        <begin position="453"/>
        <end position="464"/>
    </location>
</feature>